<evidence type="ECO:0000256" key="2">
    <source>
        <dbReference type="SAM" id="MobiDB-lite"/>
    </source>
</evidence>
<evidence type="ECO:0000259" key="3">
    <source>
        <dbReference type="Pfam" id="PF07727"/>
    </source>
</evidence>
<protein>
    <submittedName>
        <fullName evidence="4">Copia protein</fullName>
    </submittedName>
</protein>
<evidence type="ECO:0000256" key="1">
    <source>
        <dbReference type="SAM" id="Coils"/>
    </source>
</evidence>
<feature type="coiled-coil region" evidence="1">
    <location>
        <begin position="281"/>
        <end position="308"/>
    </location>
</feature>
<feature type="compositionally biased region" description="Basic and acidic residues" evidence="2">
    <location>
        <begin position="678"/>
        <end position="695"/>
    </location>
</feature>
<evidence type="ECO:0000313" key="4">
    <source>
        <dbReference type="EMBL" id="GEU79335.1"/>
    </source>
</evidence>
<sequence length="1554" mass="177319">MESLNPLVVAAAKLPILNHIEFDLWKMRIEQYFLMTNYSLWEVILNGDSPPPTRIVDGVVQVVAPTTAEQRLAKKNELKARGTFLMALPDKHQLKFNIHKDVKSLMEATEKRYGVTVAPNIFAASSKAKVSSLPNVDSFSDVVIYSFFASQSNSPQLDDEDLKQINLDDLEEIDLKWQMAILIKRARRECRSPRDNRNKETSRRTIPAEVSTSNALVSQCDAVSRYDWSFQADEDPTNYALMAYTSSGSSSSSGLDNENEAVFEEDIKLLKFDVMLRDNALAELRKKFENFEKERNDLKLTLDKFQTLSKNLSKLLESQVSDKIGLGFDSHVFNCQVFECEDLHSHESNNRVPKNPENHRSKTGKGYHAVLPLYTGTFLPPKPDLVFNDDTNANETEIESVPKQREPSFVASTDHVKSSRESFKKVEHHKQATNLKTNNQKYRGHNKNWNNKACLIYRSLNHLIKDCNYYEKQMVQKPMWNSAMRVSHQNSVRLTHPHSNRNVVPTTVLSRSRLVSLNAVIHVPTGVTQSPMKSTWLVKYVVNKAHSPGNPQHALKDKGVNDSICSRHMTINISFLSDFKEINEGYVTFGENPKGDSECVVLSSDYTLPDENHVLLRVPREKNMYNVDLKNVVPSGGNQPNDNVDPHNTDDDVADAAFDVKENENDVYVSANGSDKTANQKHDEKAKRNDKGKSHVDSLIGVRDLRADFEEFSFNSSNMVNVVSAPVNDDGPNSTSSSNSFNTASPYVNVVCLNFEIARKSSFVDPSKYPDDPDMPELEDIVYSNYEKDVGVEVDIYNLEIIYLSVLFQLPESTKIILLIKSLVTWIQLLKQGVWVLVDLPKGKRVVDSKWVFKNKKDERGIIVENKARFVVQGHTQEEGIDYDEVFALVARIEAIRLFLAYAFFMGFMVYQMDVKSSFLYGTIEEEDKFQMSSMRELTFFFGLQVKQKVNGKFISQDKYVAEILNKCVFIDVKSASTPIETEKPLFKCPDGEDVDVWLIDAKVSTAVSTLVLIATQHLSNESSLLGVSTPRCDKDSIELKELMVFMVVVSKAIIRRDLYLDDADGVECLPNAEIFEELARIGYEKPPLKLTIYKAFFSVQWKFLIHTLVYMVRNVDSLSMFLMYPLFLQVVMDHQVDDMTTHNTRYTSLTLTQKVFANLRRVRKGLSGVETPLFDSMLDPTPTPHATSPQDEPLTPYDSPPQDQPTTPHESSMPLLTTLIETCATLSQKVVELEKDKYSQALEILQLKKRVKKLEMKKKLKYLGLKRGRLNQEDVNASSKGVSDVSTLELVSAAEPTVFDDEDFTMTMAQTLIKLKAEKAKILDEQIAQKLHDEEVQKAAAKDKQERADMERVLKLQRYYDDKEEKIDWSVVVEQVKYPIIDWEIDTEGSRIYWKIIRVGGITEAYQNSEDMLKQFDREDLVALWNLVKEKFSSAVPSEDKERALWIELKRLFEPDAYDVLWELQRYMHAPLTWKLYTDCGVNHLSLTRGHDIFMLTEKDYPLLNAVMILMLSGKLQVEKDNEMARVLVMKIFMEANKPKSKSLDTSSYDQDV</sequence>
<dbReference type="Pfam" id="PF07727">
    <property type="entry name" value="RVT_2"/>
    <property type="match status" value="1"/>
</dbReference>
<keyword evidence="1" id="KW-0175">Coiled coil</keyword>
<proteinExistence type="predicted"/>
<reference evidence="4" key="1">
    <citation type="journal article" date="2019" name="Sci. Rep.">
        <title>Draft genome of Tanacetum cinerariifolium, the natural source of mosquito coil.</title>
        <authorList>
            <person name="Yamashiro T."/>
            <person name="Shiraishi A."/>
            <person name="Satake H."/>
            <person name="Nakayama K."/>
        </authorList>
    </citation>
    <scope>NUCLEOTIDE SEQUENCE</scope>
</reference>
<dbReference type="InterPro" id="IPR013103">
    <property type="entry name" value="RVT_2"/>
</dbReference>
<name>A0A6L2N3V3_TANCI</name>
<comment type="caution">
    <text evidence="4">The sequence shown here is derived from an EMBL/GenBank/DDBJ whole genome shotgun (WGS) entry which is preliminary data.</text>
</comment>
<feature type="region of interest" description="Disordered" evidence="2">
    <location>
        <begin position="344"/>
        <end position="364"/>
    </location>
</feature>
<feature type="region of interest" description="Disordered" evidence="2">
    <location>
        <begin position="1174"/>
        <end position="1213"/>
    </location>
</feature>
<organism evidence="4">
    <name type="scientific">Tanacetum cinerariifolium</name>
    <name type="common">Dalmatian daisy</name>
    <name type="synonym">Chrysanthemum cinerariifolium</name>
    <dbReference type="NCBI Taxonomy" id="118510"/>
    <lineage>
        <taxon>Eukaryota</taxon>
        <taxon>Viridiplantae</taxon>
        <taxon>Streptophyta</taxon>
        <taxon>Embryophyta</taxon>
        <taxon>Tracheophyta</taxon>
        <taxon>Spermatophyta</taxon>
        <taxon>Magnoliopsida</taxon>
        <taxon>eudicotyledons</taxon>
        <taxon>Gunneridae</taxon>
        <taxon>Pentapetalae</taxon>
        <taxon>asterids</taxon>
        <taxon>campanulids</taxon>
        <taxon>Asterales</taxon>
        <taxon>Asteraceae</taxon>
        <taxon>Asteroideae</taxon>
        <taxon>Anthemideae</taxon>
        <taxon>Anthemidinae</taxon>
        <taxon>Tanacetum</taxon>
    </lineage>
</organism>
<accession>A0A6L2N3V3</accession>
<feature type="region of interest" description="Disordered" evidence="2">
    <location>
        <begin position="396"/>
        <end position="423"/>
    </location>
</feature>
<dbReference type="EMBL" id="BKCJ010007851">
    <property type="protein sequence ID" value="GEU79335.1"/>
    <property type="molecule type" value="Genomic_DNA"/>
</dbReference>
<feature type="region of interest" description="Disordered" evidence="2">
    <location>
        <begin position="669"/>
        <end position="695"/>
    </location>
</feature>
<gene>
    <name evidence="4" type="ORF">Tci_051313</name>
</gene>
<feature type="domain" description="Reverse transcriptase Ty1/copia-type" evidence="3">
    <location>
        <begin position="834"/>
        <end position="927"/>
    </location>
</feature>
<feature type="region of interest" description="Disordered" evidence="2">
    <location>
        <begin position="631"/>
        <end position="652"/>
    </location>
</feature>
<feature type="compositionally biased region" description="Basic and acidic residues" evidence="2">
    <location>
        <begin position="414"/>
        <end position="423"/>
    </location>
</feature>
<feature type="compositionally biased region" description="Basic and acidic residues" evidence="2">
    <location>
        <begin position="344"/>
        <end position="360"/>
    </location>
</feature>